<dbReference type="EMBL" id="AP023366">
    <property type="protein sequence ID" value="BCJ87376.1"/>
    <property type="molecule type" value="Genomic_DNA"/>
</dbReference>
<keyword evidence="2" id="KW-1185">Reference proteome</keyword>
<name>A0A7I8DEV2_9BACL</name>
<reference evidence="1 2" key="1">
    <citation type="submission" date="2020-08" db="EMBL/GenBank/DDBJ databases">
        <title>Complete Genome Sequence of Effusibacillus dendaii Strain skT53, Isolated from Farmland soil.</title>
        <authorList>
            <person name="Konishi T."/>
            <person name="Kawasaki H."/>
        </authorList>
    </citation>
    <scope>NUCLEOTIDE SEQUENCE [LARGE SCALE GENOMIC DNA]</scope>
    <source>
        <strain evidence="2">skT53</strain>
    </source>
</reference>
<sequence>MKRVVSLSLGSASRDHRVVADFLQEQVAIERIGTDGDRAKLIELIRQLDGSVDAFGMGGIDRYIVVNQKRFTFREAEQIARAANKTPICDGSGLKDTLERVVVHQLADDPLIRLRRKKVLLVSGVDRFGMAEALVENDCEVVFGDLLFGLGISVPIRSLAGLERAARILAPILTKLPIRYLYPTGEKQETIKGSRFSKYYLEADVIAGDFHFIRRYLPDQLAGKIVLTNTVTEQDKQLLRERGVSCLVTTTPHLQGRSFGTNVMEALLVALHGKKGPLTSFEYLQMIEQLQLQPHIEWFQQAERASVDSRYFLPV</sequence>
<dbReference type="AlphaFoldDB" id="A0A7I8DEV2"/>
<gene>
    <name evidence="1" type="ORF">skT53_23610</name>
</gene>
<protein>
    <recommendedName>
        <fullName evidence="3">Quinate 5-dehydrogenase</fullName>
    </recommendedName>
</protein>
<dbReference type="Proteomes" id="UP000593802">
    <property type="component" value="Chromosome"/>
</dbReference>
<dbReference type="KEGG" id="eff:skT53_23610"/>
<evidence type="ECO:0008006" key="3">
    <source>
        <dbReference type="Google" id="ProtNLM"/>
    </source>
</evidence>
<dbReference type="RefSeq" id="WP_200757289.1">
    <property type="nucleotide sequence ID" value="NZ_AP023366.1"/>
</dbReference>
<evidence type="ECO:0000313" key="2">
    <source>
        <dbReference type="Proteomes" id="UP000593802"/>
    </source>
</evidence>
<evidence type="ECO:0000313" key="1">
    <source>
        <dbReference type="EMBL" id="BCJ87376.1"/>
    </source>
</evidence>
<organism evidence="1 2">
    <name type="scientific">Effusibacillus dendaii</name>
    <dbReference type="NCBI Taxonomy" id="2743772"/>
    <lineage>
        <taxon>Bacteria</taxon>
        <taxon>Bacillati</taxon>
        <taxon>Bacillota</taxon>
        <taxon>Bacilli</taxon>
        <taxon>Bacillales</taxon>
        <taxon>Alicyclobacillaceae</taxon>
        <taxon>Effusibacillus</taxon>
    </lineage>
</organism>
<accession>A0A7I8DEV2</accession>
<proteinExistence type="predicted"/>